<accession>A0A9K3NWW4</accession>
<dbReference type="SMART" id="SM00320">
    <property type="entry name" value="WD40"/>
    <property type="match status" value="1"/>
</dbReference>
<comment type="caution">
    <text evidence="2">The sequence shown here is derived from an EMBL/GenBank/DDBJ whole genome shotgun (WGS) entry which is preliminary data.</text>
</comment>
<dbReference type="InterPro" id="IPR052208">
    <property type="entry name" value="DmX-like/RAVE_component"/>
</dbReference>
<dbReference type="InterPro" id="IPR036322">
    <property type="entry name" value="WD40_repeat_dom_sf"/>
</dbReference>
<feature type="repeat" description="WD" evidence="1">
    <location>
        <begin position="13"/>
        <end position="54"/>
    </location>
</feature>
<dbReference type="PROSITE" id="PS50082">
    <property type="entry name" value="WD_REPEATS_2"/>
    <property type="match status" value="1"/>
</dbReference>
<sequence length="60" mass="6889">MDQNGNGILWYIPKAHSGNVTRISAIPNTSFFLTGSKDRDVKLWDAKRATLVYHWQKNAR</sequence>
<name>A0A9K3NWW4_HELAN</name>
<reference evidence="2" key="2">
    <citation type="submission" date="2020-06" db="EMBL/GenBank/DDBJ databases">
        <title>Helianthus annuus Genome sequencing and assembly Release 2.</title>
        <authorList>
            <person name="Gouzy J."/>
            <person name="Langlade N."/>
            <person name="Munos S."/>
        </authorList>
    </citation>
    <scope>NUCLEOTIDE SEQUENCE</scope>
    <source>
        <tissue evidence="2">Leaves</tissue>
    </source>
</reference>
<reference evidence="2" key="1">
    <citation type="journal article" date="2017" name="Nature">
        <title>The sunflower genome provides insights into oil metabolism, flowering and Asterid evolution.</title>
        <authorList>
            <person name="Badouin H."/>
            <person name="Gouzy J."/>
            <person name="Grassa C.J."/>
            <person name="Murat F."/>
            <person name="Staton S.E."/>
            <person name="Cottret L."/>
            <person name="Lelandais-Briere C."/>
            <person name="Owens G.L."/>
            <person name="Carrere S."/>
            <person name="Mayjonade B."/>
            <person name="Legrand L."/>
            <person name="Gill N."/>
            <person name="Kane N.C."/>
            <person name="Bowers J.E."/>
            <person name="Hubner S."/>
            <person name="Bellec A."/>
            <person name="Berard A."/>
            <person name="Berges H."/>
            <person name="Blanchet N."/>
            <person name="Boniface M.C."/>
            <person name="Brunel D."/>
            <person name="Catrice O."/>
            <person name="Chaidir N."/>
            <person name="Claudel C."/>
            <person name="Donnadieu C."/>
            <person name="Faraut T."/>
            <person name="Fievet G."/>
            <person name="Helmstetter N."/>
            <person name="King M."/>
            <person name="Knapp S.J."/>
            <person name="Lai Z."/>
            <person name="Le Paslier M.C."/>
            <person name="Lippi Y."/>
            <person name="Lorenzon L."/>
            <person name="Mandel J.R."/>
            <person name="Marage G."/>
            <person name="Marchand G."/>
            <person name="Marquand E."/>
            <person name="Bret-Mestries E."/>
            <person name="Morien E."/>
            <person name="Nambeesan S."/>
            <person name="Nguyen T."/>
            <person name="Pegot-Espagnet P."/>
            <person name="Pouilly N."/>
            <person name="Raftis F."/>
            <person name="Sallet E."/>
            <person name="Schiex T."/>
            <person name="Thomas J."/>
            <person name="Vandecasteele C."/>
            <person name="Vares D."/>
            <person name="Vear F."/>
            <person name="Vautrin S."/>
            <person name="Crespi M."/>
            <person name="Mangin B."/>
            <person name="Burke J.M."/>
            <person name="Salse J."/>
            <person name="Munos S."/>
            <person name="Vincourt P."/>
            <person name="Rieseberg L.H."/>
            <person name="Langlade N.B."/>
        </authorList>
    </citation>
    <scope>NUCLEOTIDE SEQUENCE</scope>
    <source>
        <tissue evidence="2">Leaves</tissue>
    </source>
</reference>
<dbReference type="InterPro" id="IPR015943">
    <property type="entry name" value="WD40/YVTN_repeat-like_dom_sf"/>
</dbReference>
<dbReference type="Pfam" id="PF00400">
    <property type="entry name" value="WD40"/>
    <property type="match status" value="1"/>
</dbReference>
<dbReference type="InterPro" id="IPR001680">
    <property type="entry name" value="WD40_rpt"/>
</dbReference>
<keyword evidence="3" id="KW-1185">Reference proteome</keyword>
<gene>
    <name evidence="2" type="ORF">HanXRQr2_Chr03g0124071</name>
</gene>
<dbReference type="PANTHER" id="PTHR13950:SF9">
    <property type="entry name" value="RABCONNECTIN-3A"/>
    <property type="match status" value="1"/>
</dbReference>
<organism evidence="2 3">
    <name type="scientific">Helianthus annuus</name>
    <name type="common">Common sunflower</name>
    <dbReference type="NCBI Taxonomy" id="4232"/>
    <lineage>
        <taxon>Eukaryota</taxon>
        <taxon>Viridiplantae</taxon>
        <taxon>Streptophyta</taxon>
        <taxon>Embryophyta</taxon>
        <taxon>Tracheophyta</taxon>
        <taxon>Spermatophyta</taxon>
        <taxon>Magnoliopsida</taxon>
        <taxon>eudicotyledons</taxon>
        <taxon>Gunneridae</taxon>
        <taxon>Pentapetalae</taxon>
        <taxon>asterids</taxon>
        <taxon>campanulids</taxon>
        <taxon>Asterales</taxon>
        <taxon>Asteraceae</taxon>
        <taxon>Asteroideae</taxon>
        <taxon>Heliantheae alliance</taxon>
        <taxon>Heliantheae</taxon>
        <taxon>Helianthus</taxon>
    </lineage>
</organism>
<dbReference type="PANTHER" id="PTHR13950">
    <property type="entry name" value="RABCONNECTIN-RELATED"/>
    <property type="match status" value="1"/>
</dbReference>
<proteinExistence type="predicted"/>
<dbReference type="PROSITE" id="PS50294">
    <property type="entry name" value="WD_REPEATS_REGION"/>
    <property type="match status" value="1"/>
</dbReference>
<dbReference type="SUPFAM" id="SSF50978">
    <property type="entry name" value="WD40 repeat-like"/>
    <property type="match status" value="1"/>
</dbReference>
<dbReference type="EMBL" id="MNCJ02000318">
    <property type="protein sequence ID" value="KAF5815526.1"/>
    <property type="molecule type" value="Genomic_DNA"/>
</dbReference>
<keyword evidence="1" id="KW-0853">WD repeat</keyword>
<protein>
    <submittedName>
        <fullName evidence="2">Transcription factor WD40-like family</fullName>
    </submittedName>
</protein>
<dbReference type="Gene3D" id="2.130.10.10">
    <property type="entry name" value="YVTN repeat-like/Quinoprotein amine dehydrogenase"/>
    <property type="match status" value="1"/>
</dbReference>
<evidence type="ECO:0000313" key="3">
    <source>
        <dbReference type="Proteomes" id="UP000215914"/>
    </source>
</evidence>
<evidence type="ECO:0000313" key="2">
    <source>
        <dbReference type="EMBL" id="KAF5815526.1"/>
    </source>
</evidence>
<dbReference type="Gramene" id="mRNA:HanXRQr2_Chr03g0124071">
    <property type="protein sequence ID" value="mRNA:HanXRQr2_Chr03g0124071"/>
    <property type="gene ID" value="HanXRQr2_Chr03g0124071"/>
</dbReference>
<dbReference type="AlphaFoldDB" id="A0A9K3NWW4"/>
<dbReference type="Proteomes" id="UP000215914">
    <property type="component" value="Unassembled WGS sequence"/>
</dbReference>
<evidence type="ECO:0000256" key="1">
    <source>
        <dbReference type="PROSITE-ProRule" id="PRU00221"/>
    </source>
</evidence>